<sequence>MGGVKRMRNSTGMANTATGRARASRPSSPFSRIGVVAVTGLVLACASAVYSNVFSSGAYPSVGGFEDRFSAAPVPTTNLSAASHVVAKTQGRPHVALASLAPASAPMQDIVAVAPAEPAQEPSRAGLSREEFAARFAPRSVSVAPAPVPEAAPQVAAAPQPARQQVAALVPLPSARPSEASAQVAARGSDKGPSLREIAQANRQASIAANNAPSKAASIFEKLFGKSEPLGAVLAFASPDGGVLSDGRDAPQNTGRYDRFTAVYDISARKVYLPDGTQLEAHSGLGARMDDPRYVHERMRGATPPHLYDLSMREALFHGVEAIRLNPVGGAGAIHGRTGLLAHTYMLGPRGDSNGCVSFKDYQAFLRAFKNQQIKRLAVVASLD</sequence>
<proteinExistence type="predicted"/>
<protein>
    <submittedName>
        <fullName evidence="3">Uncharacterized protein DUF2778</fullName>
    </submittedName>
</protein>
<evidence type="ECO:0000313" key="4">
    <source>
        <dbReference type="Proteomes" id="UP000248148"/>
    </source>
</evidence>
<gene>
    <name evidence="3" type="ORF">BJ122_10140</name>
</gene>
<comment type="caution">
    <text evidence="3">The sequence shown here is derived from an EMBL/GenBank/DDBJ whole genome shotgun (WGS) entry which is preliminary data.</text>
</comment>
<accession>A0A318TLH4</accession>
<name>A0A318TLH4_9BRAD</name>
<evidence type="ECO:0000256" key="1">
    <source>
        <dbReference type="SAM" id="MobiDB-lite"/>
    </source>
</evidence>
<dbReference type="EMBL" id="QJTI01000001">
    <property type="protein sequence ID" value="PYF05303.1"/>
    <property type="molecule type" value="Genomic_DNA"/>
</dbReference>
<feature type="region of interest" description="Disordered" evidence="1">
    <location>
        <begin position="1"/>
        <end position="28"/>
    </location>
</feature>
<evidence type="ECO:0000259" key="2">
    <source>
        <dbReference type="Pfam" id="PF10908"/>
    </source>
</evidence>
<reference evidence="3 4" key="1">
    <citation type="submission" date="2018-06" db="EMBL/GenBank/DDBJ databases">
        <title>Genomic Encyclopedia of Archaeal and Bacterial Type Strains, Phase II (KMG-II): from individual species to whole genera.</title>
        <authorList>
            <person name="Goeker M."/>
        </authorList>
    </citation>
    <scope>NUCLEOTIDE SEQUENCE [LARGE SCALE GENOMIC DNA]</scope>
    <source>
        <strain evidence="3 4">JCM 11668</strain>
    </source>
</reference>
<dbReference type="AlphaFoldDB" id="A0A318TLH4"/>
<evidence type="ECO:0000313" key="3">
    <source>
        <dbReference type="EMBL" id="PYF05303.1"/>
    </source>
</evidence>
<keyword evidence="4" id="KW-1185">Reference proteome</keyword>
<feature type="compositionally biased region" description="Polar residues" evidence="1">
    <location>
        <begin position="9"/>
        <end position="18"/>
    </location>
</feature>
<dbReference type="InterPro" id="IPR021225">
    <property type="entry name" value="Tlde1_dom"/>
</dbReference>
<dbReference type="Proteomes" id="UP000248148">
    <property type="component" value="Unassembled WGS sequence"/>
</dbReference>
<dbReference type="Pfam" id="PF10908">
    <property type="entry name" value="Tlde1_dom"/>
    <property type="match status" value="1"/>
</dbReference>
<feature type="domain" description="Tlde1" evidence="2">
    <location>
        <begin position="278"/>
        <end position="381"/>
    </location>
</feature>
<organism evidence="3 4">
    <name type="scientific">Rhodopseudomonas faecalis</name>
    <dbReference type="NCBI Taxonomy" id="99655"/>
    <lineage>
        <taxon>Bacteria</taxon>
        <taxon>Pseudomonadati</taxon>
        <taxon>Pseudomonadota</taxon>
        <taxon>Alphaproteobacteria</taxon>
        <taxon>Hyphomicrobiales</taxon>
        <taxon>Nitrobacteraceae</taxon>
        <taxon>Rhodopseudomonas</taxon>
    </lineage>
</organism>